<dbReference type="InterPro" id="IPR035965">
    <property type="entry name" value="PAS-like_dom_sf"/>
</dbReference>
<proteinExistence type="predicted"/>
<dbReference type="Proteomes" id="UP000620156">
    <property type="component" value="Unassembled WGS sequence"/>
</dbReference>
<dbReference type="GO" id="GO:0005524">
    <property type="term" value="F:ATP binding"/>
    <property type="evidence" value="ECO:0007669"/>
    <property type="project" value="UniProtKB-KW"/>
</dbReference>
<evidence type="ECO:0000259" key="12">
    <source>
        <dbReference type="PROSITE" id="PS50109"/>
    </source>
</evidence>
<dbReference type="EMBL" id="BMQK01000002">
    <property type="protein sequence ID" value="GGQ44602.1"/>
    <property type="molecule type" value="Genomic_DNA"/>
</dbReference>
<dbReference type="Gene3D" id="3.30.565.10">
    <property type="entry name" value="Histidine kinase-like ATPase, C-terminal domain"/>
    <property type="match status" value="2"/>
</dbReference>
<dbReference type="InterPro" id="IPR001789">
    <property type="entry name" value="Sig_transdc_resp-reg_receiver"/>
</dbReference>
<feature type="compositionally biased region" description="Low complexity" evidence="11">
    <location>
        <begin position="640"/>
        <end position="651"/>
    </location>
</feature>
<dbReference type="GO" id="GO:0000155">
    <property type="term" value="F:phosphorelay sensor kinase activity"/>
    <property type="evidence" value="ECO:0007669"/>
    <property type="project" value="InterPro"/>
</dbReference>
<keyword evidence="16" id="KW-1185">Reference proteome</keyword>
<dbReference type="SUPFAM" id="SSF55781">
    <property type="entry name" value="GAF domain-like"/>
    <property type="match status" value="1"/>
</dbReference>
<dbReference type="FunFam" id="3.30.565.10:FF:000037">
    <property type="entry name" value="Hybrid sensor histidine kinase/response regulator"/>
    <property type="match status" value="1"/>
</dbReference>
<dbReference type="Pfam" id="PF13581">
    <property type="entry name" value="HATPase_c_2"/>
    <property type="match status" value="1"/>
</dbReference>
<reference evidence="15" key="2">
    <citation type="submission" date="2020-09" db="EMBL/GenBank/DDBJ databases">
        <authorList>
            <person name="Sun Q."/>
            <person name="Ohkuma M."/>
        </authorList>
    </citation>
    <scope>NUCLEOTIDE SEQUENCE</scope>
    <source>
        <strain evidence="15">JCM 3131</strain>
    </source>
</reference>
<keyword evidence="4 10" id="KW-0597">Phosphoprotein</keyword>
<dbReference type="InterPro" id="IPR036097">
    <property type="entry name" value="HisK_dim/P_sf"/>
</dbReference>
<dbReference type="InterPro" id="IPR000014">
    <property type="entry name" value="PAS"/>
</dbReference>
<keyword evidence="8" id="KW-0067">ATP-binding</keyword>
<feature type="domain" description="Histidine kinase" evidence="12">
    <location>
        <begin position="365"/>
        <end position="582"/>
    </location>
</feature>
<dbReference type="PANTHER" id="PTHR43547:SF2">
    <property type="entry name" value="HYBRID SIGNAL TRANSDUCTION HISTIDINE KINASE C"/>
    <property type="match status" value="1"/>
</dbReference>
<evidence type="ECO:0000256" key="3">
    <source>
        <dbReference type="ARBA" id="ARBA00012438"/>
    </source>
</evidence>
<dbReference type="PROSITE" id="PS50110">
    <property type="entry name" value="RESPONSE_REGULATORY"/>
    <property type="match status" value="1"/>
</dbReference>
<evidence type="ECO:0000256" key="9">
    <source>
        <dbReference type="ARBA" id="ARBA00023012"/>
    </source>
</evidence>
<dbReference type="GO" id="GO:0005886">
    <property type="term" value="C:plasma membrane"/>
    <property type="evidence" value="ECO:0007669"/>
    <property type="project" value="UniProtKB-SubCell"/>
</dbReference>
<dbReference type="CDD" id="cd17574">
    <property type="entry name" value="REC_OmpR"/>
    <property type="match status" value="1"/>
</dbReference>
<dbReference type="SUPFAM" id="SSF47384">
    <property type="entry name" value="Homodimeric domain of signal transducing histidine kinase"/>
    <property type="match status" value="1"/>
</dbReference>
<dbReference type="Pfam" id="PF07228">
    <property type="entry name" value="SpoIIE"/>
    <property type="match status" value="1"/>
</dbReference>
<feature type="region of interest" description="Disordered" evidence="11">
    <location>
        <begin position="640"/>
        <end position="673"/>
    </location>
</feature>
<feature type="domain" description="PAS" evidence="14">
    <location>
        <begin position="834"/>
        <end position="869"/>
    </location>
</feature>
<dbReference type="CDD" id="cd00082">
    <property type="entry name" value="HisKA"/>
    <property type="match status" value="1"/>
</dbReference>
<dbReference type="PROSITE" id="PS50109">
    <property type="entry name" value="HIS_KIN"/>
    <property type="match status" value="1"/>
</dbReference>
<dbReference type="SMART" id="SM00388">
    <property type="entry name" value="HisKA"/>
    <property type="match status" value="1"/>
</dbReference>
<organism evidence="15 16">
    <name type="scientific">Streptomyces ruber</name>
    <dbReference type="NCBI Taxonomy" id="83378"/>
    <lineage>
        <taxon>Bacteria</taxon>
        <taxon>Bacillati</taxon>
        <taxon>Actinomycetota</taxon>
        <taxon>Actinomycetes</taxon>
        <taxon>Kitasatosporales</taxon>
        <taxon>Streptomycetaceae</taxon>
        <taxon>Streptomyces</taxon>
    </lineage>
</organism>
<protein>
    <recommendedName>
        <fullName evidence="3">histidine kinase</fullName>
        <ecNumber evidence="3">2.7.13.3</ecNumber>
    </recommendedName>
</protein>
<evidence type="ECO:0000259" key="13">
    <source>
        <dbReference type="PROSITE" id="PS50110"/>
    </source>
</evidence>
<sequence>MARYDDAGHEVPAAAGYGVFDADREVGRDLAEVDWAATPLGRPETWPQSLQTAVSILLSSRFPMWMAYGPELTFFCNAAYRRDTLGRKYPWALGRPASEVWAEIWGDIGPRIDTVLRTEEATWDEGLLLFVERSGYPEESYHTFSYSPLRDDSDAVVGMLCVVSEETERVIGERRMATLRHLGSDPSVVRTEQEVLSFADRQLSRNRRDLPFTLTYLFNDADGDGGAAQLVGATGVPAGHPAAPALVPVDSPDALWPAAALARGEAMLVPLTDAAFGELPRGDWSEPPLHALVVPLLQQGSAPYGFLVAGLNRYRALDQGYRGFIELTAGHIASGIGSARSYEAQQRRAEELAELDRAKTTFFSNISHEFRTPLTLIMGPVEELRTRLAGADPQVRQELELIHRNGLRLGKLVNTLLDFSRIEAGRMQAGFEPVDLAAVTAELASVFRSAIDRAGLAFHVDCPPLDEPVHIDRGMWEKVVLNLLSNALKFTFDGSIRVTVGAEDGRAVVTVADTGIGVPEAEIPRLFERFHRIEHARSRSNEGSGIGLALVRELVGLHGGTITADSVEGEGTSFTVRLPFGAAHLPAESVVSPGTVAASAAEPYVQEALRWLPDDRGAGAGTGASAADTGAGTFPFLTAGTTGTTGTTATTGAGGAESDGATGNAERAEKAEDAAALLSPAAAPAEAGGSALETPGPAVRARVLVADDNTDMREYLTRILTGAGYDVTSVTDGAEALDAIRRDPPDLVVSDVMMPRLDGLQMVAALRNDPRTVFVPVILLSARAGQEASIEGLQAGADDYLVKPFAAAELLARVRANVEMARLRSHHARWRTALIDSLQEAFFVCDENGAVIEINAAFTETLGYGPEGLPYQPVHPWWPDPESDAEAYRQVSEAFALLLDRPQGSYTIPVTHQDGHRLWVTAAFNDAEDPVTGRRVTVGTFRDVTAEHYAVQRETARAALSTALSQATSLSGALSGALGELRNLWNARGVLAAVFDGGDAPRLTSTDGQPVWADLPAGRRASLTGLREQPSLTPVSDATGAGVLLEHPDGPLALWLDLGEHRPFTDEDQLLLSLLAGHLAQGLVRAHQIDQQRETAIALQRAILGPSRLPEGFAVRYEPATRPLEVGGDWYDTVTLPDGRIGIVVGDCVGRGLEAATVMGQLRSACRALLLQDASPSQTLMALDHFAAGIPGAVCTTVFCGVLNPETGELTYSSAGHPPGILVRPDGSKQLLDDGRSLPLAVRPGRVRPEGQCTLPARATLLLYTDGLVERRRRSLEVGINQASEAVQQGRLEAVDELATYVMSRLAPADGYDDDVALLLYRHPAPLDMTFPAESSQLAPVRKALRSWLGQCDLPANKVQDILVAVGEACANAIEHGHRHAPGETVRLRAEAFADDLHLIVADTGRWKTPQPELNAHRGRGVALMRAMMQQVTIVPGPSGTTVDMHTRIA</sequence>
<dbReference type="InterPro" id="IPR013656">
    <property type="entry name" value="PAS_4"/>
</dbReference>
<dbReference type="InterPro" id="IPR036457">
    <property type="entry name" value="PPM-type-like_dom_sf"/>
</dbReference>
<keyword evidence="9" id="KW-0902">Two-component regulatory system</keyword>
<name>A0A918B8U6_9ACTN</name>
<comment type="caution">
    <text evidence="15">The sequence shown here is derived from an EMBL/GenBank/DDBJ whole genome shotgun (WGS) entry which is preliminary data.</text>
</comment>
<accession>A0A918B8U6</accession>
<evidence type="ECO:0000313" key="16">
    <source>
        <dbReference type="Proteomes" id="UP000620156"/>
    </source>
</evidence>
<dbReference type="CDD" id="cd16936">
    <property type="entry name" value="HATPase_RsbW-like"/>
    <property type="match status" value="1"/>
</dbReference>
<feature type="domain" description="Response regulatory" evidence="13">
    <location>
        <begin position="702"/>
        <end position="818"/>
    </location>
</feature>
<reference evidence="15" key="1">
    <citation type="journal article" date="2014" name="Int. J. Syst. Evol. Microbiol.">
        <title>Complete genome sequence of Corynebacterium casei LMG S-19264T (=DSM 44701T), isolated from a smear-ripened cheese.</title>
        <authorList>
            <consortium name="US DOE Joint Genome Institute (JGI-PGF)"/>
            <person name="Walter F."/>
            <person name="Albersmeier A."/>
            <person name="Kalinowski J."/>
            <person name="Ruckert C."/>
        </authorList>
    </citation>
    <scope>NUCLEOTIDE SEQUENCE</scope>
    <source>
        <strain evidence="15">JCM 3131</strain>
    </source>
</reference>
<comment type="catalytic activity">
    <reaction evidence="1">
        <text>ATP + protein L-histidine = ADP + protein N-phospho-L-histidine.</text>
        <dbReference type="EC" id="2.7.13.3"/>
    </reaction>
</comment>
<dbReference type="InterPro" id="IPR005467">
    <property type="entry name" value="His_kinase_dom"/>
</dbReference>
<dbReference type="EC" id="2.7.13.3" evidence="3"/>
<dbReference type="SMART" id="SM00331">
    <property type="entry name" value="PP2C_SIG"/>
    <property type="match status" value="1"/>
</dbReference>
<dbReference type="Gene3D" id="3.30.450.20">
    <property type="entry name" value="PAS domain"/>
    <property type="match status" value="2"/>
</dbReference>
<dbReference type="Gene3D" id="3.60.40.10">
    <property type="entry name" value="PPM-type phosphatase domain"/>
    <property type="match status" value="1"/>
</dbReference>
<dbReference type="InterPro" id="IPR003594">
    <property type="entry name" value="HATPase_dom"/>
</dbReference>
<dbReference type="InterPro" id="IPR003661">
    <property type="entry name" value="HisK_dim/P_dom"/>
</dbReference>
<dbReference type="NCBIfam" id="TIGR00229">
    <property type="entry name" value="sensory_box"/>
    <property type="match status" value="1"/>
</dbReference>
<dbReference type="SMART" id="SM00387">
    <property type="entry name" value="HATPase_c"/>
    <property type="match status" value="1"/>
</dbReference>
<dbReference type="SUPFAM" id="SSF52172">
    <property type="entry name" value="CheY-like"/>
    <property type="match status" value="1"/>
</dbReference>
<dbReference type="CDD" id="cd16922">
    <property type="entry name" value="HATPase_EvgS-ArcB-TorS-like"/>
    <property type="match status" value="1"/>
</dbReference>
<keyword evidence="7" id="KW-0418">Kinase</keyword>
<evidence type="ECO:0000259" key="14">
    <source>
        <dbReference type="PROSITE" id="PS50112"/>
    </source>
</evidence>
<evidence type="ECO:0000256" key="4">
    <source>
        <dbReference type="ARBA" id="ARBA00022553"/>
    </source>
</evidence>
<dbReference type="CDD" id="cd00130">
    <property type="entry name" value="PAS"/>
    <property type="match status" value="1"/>
</dbReference>
<evidence type="ECO:0000256" key="6">
    <source>
        <dbReference type="ARBA" id="ARBA00022741"/>
    </source>
</evidence>
<dbReference type="Pfam" id="PF00512">
    <property type="entry name" value="HisKA"/>
    <property type="match status" value="1"/>
</dbReference>
<keyword evidence="5" id="KW-0808">Transferase</keyword>
<dbReference type="Pfam" id="PF08448">
    <property type="entry name" value="PAS_4"/>
    <property type="match status" value="1"/>
</dbReference>
<dbReference type="Pfam" id="PF02518">
    <property type="entry name" value="HATPase_c"/>
    <property type="match status" value="1"/>
</dbReference>
<dbReference type="PANTHER" id="PTHR43547">
    <property type="entry name" value="TWO-COMPONENT HISTIDINE KINASE"/>
    <property type="match status" value="1"/>
</dbReference>
<dbReference type="InterPro" id="IPR011006">
    <property type="entry name" value="CheY-like_superfamily"/>
</dbReference>
<evidence type="ECO:0000256" key="1">
    <source>
        <dbReference type="ARBA" id="ARBA00000085"/>
    </source>
</evidence>
<dbReference type="InterPro" id="IPR036890">
    <property type="entry name" value="HATPase_C_sf"/>
</dbReference>
<evidence type="ECO:0000256" key="8">
    <source>
        <dbReference type="ARBA" id="ARBA00022840"/>
    </source>
</evidence>
<evidence type="ECO:0000313" key="15">
    <source>
        <dbReference type="EMBL" id="GGQ44602.1"/>
    </source>
</evidence>
<dbReference type="Pfam" id="PF00072">
    <property type="entry name" value="Response_reg"/>
    <property type="match status" value="1"/>
</dbReference>
<dbReference type="Gene3D" id="1.10.287.130">
    <property type="match status" value="1"/>
</dbReference>
<gene>
    <name evidence="15" type="ORF">GCM10010145_11580</name>
</gene>
<evidence type="ECO:0000256" key="5">
    <source>
        <dbReference type="ARBA" id="ARBA00022679"/>
    </source>
</evidence>
<dbReference type="SMART" id="SM00091">
    <property type="entry name" value="PAS"/>
    <property type="match status" value="1"/>
</dbReference>
<dbReference type="Gene3D" id="3.40.50.2300">
    <property type="match status" value="1"/>
</dbReference>
<evidence type="ECO:0000256" key="11">
    <source>
        <dbReference type="SAM" id="MobiDB-lite"/>
    </source>
</evidence>
<keyword evidence="6" id="KW-0547">Nucleotide-binding</keyword>
<dbReference type="SUPFAM" id="SSF55785">
    <property type="entry name" value="PYP-like sensor domain (PAS domain)"/>
    <property type="match status" value="1"/>
</dbReference>
<dbReference type="RefSeq" id="WP_373296259.1">
    <property type="nucleotide sequence ID" value="NZ_BMQK01000002.1"/>
</dbReference>
<evidence type="ECO:0000256" key="2">
    <source>
        <dbReference type="ARBA" id="ARBA00004236"/>
    </source>
</evidence>
<dbReference type="FunFam" id="1.10.287.130:FF:000045">
    <property type="entry name" value="Two-component system sensor histidine kinase/response regulator"/>
    <property type="match status" value="1"/>
</dbReference>
<evidence type="ECO:0000256" key="10">
    <source>
        <dbReference type="PROSITE-ProRule" id="PRU00169"/>
    </source>
</evidence>
<dbReference type="SMART" id="SM00448">
    <property type="entry name" value="REC"/>
    <property type="match status" value="1"/>
</dbReference>
<dbReference type="SUPFAM" id="SSF55874">
    <property type="entry name" value="ATPase domain of HSP90 chaperone/DNA topoisomerase II/histidine kinase"/>
    <property type="match status" value="2"/>
</dbReference>
<dbReference type="PRINTS" id="PR00344">
    <property type="entry name" value="BCTRLSENSOR"/>
</dbReference>
<dbReference type="PROSITE" id="PS50112">
    <property type="entry name" value="PAS"/>
    <property type="match status" value="1"/>
</dbReference>
<dbReference type="InterPro" id="IPR001932">
    <property type="entry name" value="PPM-type_phosphatase-like_dom"/>
</dbReference>
<evidence type="ECO:0000256" key="7">
    <source>
        <dbReference type="ARBA" id="ARBA00022777"/>
    </source>
</evidence>
<dbReference type="InterPro" id="IPR004358">
    <property type="entry name" value="Sig_transdc_His_kin-like_C"/>
</dbReference>
<comment type="subcellular location">
    <subcellularLocation>
        <location evidence="2">Cell membrane</location>
    </subcellularLocation>
</comment>
<feature type="modified residue" description="4-aspartylphosphate" evidence="10">
    <location>
        <position position="751"/>
    </location>
</feature>